<name>A0A8B6C8V1_MYTGA</name>
<dbReference type="Gene3D" id="2.130.10.10">
    <property type="entry name" value="YVTN repeat-like/Quinoprotein amine dehydrogenase"/>
    <property type="match status" value="2"/>
</dbReference>
<dbReference type="InterPro" id="IPR015943">
    <property type="entry name" value="WD40/YVTN_repeat-like_dom_sf"/>
</dbReference>
<comment type="caution">
    <text evidence="7">The sequence shown here is derived from an EMBL/GenBank/DDBJ whole genome shotgun (WGS) entry which is preliminary data.</text>
</comment>
<dbReference type="InterPro" id="IPR001680">
    <property type="entry name" value="WD40_rpt"/>
</dbReference>
<dbReference type="SUPFAM" id="SSF81837">
    <property type="entry name" value="BEACH domain"/>
    <property type="match status" value="1"/>
</dbReference>
<evidence type="ECO:0000313" key="8">
    <source>
        <dbReference type="Proteomes" id="UP000596742"/>
    </source>
</evidence>
<gene>
    <name evidence="7" type="ORF">MGAL_10B061803</name>
</gene>
<reference evidence="7" key="1">
    <citation type="submission" date="2018-11" db="EMBL/GenBank/DDBJ databases">
        <authorList>
            <person name="Alioto T."/>
            <person name="Alioto T."/>
        </authorList>
    </citation>
    <scope>NUCLEOTIDE SEQUENCE</scope>
</reference>
<dbReference type="SUPFAM" id="SSF56112">
    <property type="entry name" value="Protein kinase-like (PK-like)"/>
    <property type="match status" value="1"/>
</dbReference>
<dbReference type="SUPFAM" id="SSF48371">
    <property type="entry name" value="ARM repeat"/>
    <property type="match status" value="1"/>
</dbReference>
<keyword evidence="8" id="KW-1185">Reference proteome</keyword>
<dbReference type="Pfam" id="PF02138">
    <property type="entry name" value="Beach"/>
    <property type="match status" value="1"/>
</dbReference>
<dbReference type="CDD" id="cd06071">
    <property type="entry name" value="Beach"/>
    <property type="match status" value="1"/>
</dbReference>
<dbReference type="InterPro" id="IPR000409">
    <property type="entry name" value="BEACH_dom"/>
</dbReference>
<dbReference type="FunFam" id="1.10.1540.10:FF:000003">
    <property type="entry name" value="WD repeat-containing protein 81 isoform X1"/>
    <property type="match status" value="1"/>
</dbReference>
<dbReference type="InterPro" id="IPR036372">
    <property type="entry name" value="BEACH_dom_sf"/>
</dbReference>
<dbReference type="SMART" id="SM00320">
    <property type="entry name" value="WD40"/>
    <property type="match status" value="5"/>
</dbReference>
<comment type="subcellular location">
    <subcellularLocation>
        <location evidence="1">Cytoplasmic vesicle</location>
        <location evidence="1">Autophagosome</location>
    </subcellularLocation>
</comment>
<protein>
    <submittedName>
        <fullName evidence="7">WD repeat-containing protein 81</fullName>
    </submittedName>
</protein>
<evidence type="ECO:0000256" key="2">
    <source>
        <dbReference type="ARBA" id="ARBA00022574"/>
    </source>
</evidence>
<evidence type="ECO:0000256" key="3">
    <source>
        <dbReference type="ARBA" id="ARBA00022737"/>
    </source>
</evidence>
<dbReference type="GO" id="GO:0005776">
    <property type="term" value="C:autophagosome"/>
    <property type="evidence" value="ECO:0007669"/>
    <property type="project" value="UniProtKB-SubCell"/>
</dbReference>
<dbReference type="InterPro" id="IPR016024">
    <property type="entry name" value="ARM-type_fold"/>
</dbReference>
<proteinExistence type="predicted"/>
<evidence type="ECO:0000256" key="1">
    <source>
        <dbReference type="ARBA" id="ARBA00004419"/>
    </source>
</evidence>
<evidence type="ECO:0000259" key="6">
    <source>
        <dbReference type="PROSITE" id="PS50197"/>
    </source>
</evidence>
<dbReference type="PROSITE" id="PS50082">
    <property type="entry name" value="WD_REPEATS_2"/>
    <property type="match status" value="1"/>
</dbReference>
<feature type="region of interest" description="Disordered" evidence="5">
    <location>
        <begin position="966"/>
        <end position="1111"/>
    </location>
</feature>
<feature type="region of interest" description="Disordered" evidence="5">
    <location>
        <begin position="1398"/>
        <end position="1432"/>
    </location>
</feature>
<dbReference type="InterPro" id="IPR052651">
    <property type="entry name" value="WDR81"/>
</dbReference>
<organism evidence="7 8">
    <name type="scientific">Mytilus galloprovincialis</name>
    <name type="common">Mediterranean mussel</name>
    <dbReference type="NCBI Taxonomy" id="29158"/>
    <lineage>
        <taxon>Eukaryota</taxon>
        <taxon>Metazoa</taxon>
        <taxon>Spiralia</taxon>
        <taxon>Lophotrochozoa</taxon>
        <taxon>Mollusca</taxon>
        <taxon>Bivalvia</taxon>
        <taxon>Autobranchia</taxon>
        <taxon>Pteriomorphia</taxon>
        <taxon>Mytilida</taxon>
        <taxon>Mytiloidea</taxon>
        <taxon>Mytilidae</taxon>
        <taxon>Mytilinae</taxon>
        <taxon>Mytilus</taxon>
    </lineage>
</organism>
<evidence type="ECO:0000256" key="4">
    <source>
        <dbReference type="PROSITE-ProRule" id="PRU00221"/>
    </source>
</evidence>
<feature type="compositionally biased region" description="Acidic residues" evidence="5">
    <location>
        <begin position="995"/>
        <end position="1005"/>
    </location>
</feature>
<dbReference type="PROSITE" id="PS50294">
    <property type="entry name" value="WD_REPEATS_REGION"/>
    <property type="match status" value="1"/>
</dbReference>
<accession>A0A8B6C8V1</accession>
<dbReference type="PANTHER" id="PTHR44662">
    <property type="entry name" value="WD REPEAT-CONTAINING PROTEIN 81"/>
    <property type="match status" value="1"/>
</dbReference>
<dbReference type="EMBL" id="UYJE01001366">
    <property type="protein sequence ID" value="VDI01624.1"/>
    <property type="molecule type" value="Genomic_DNA"/>
</dbReference>
<feature type="compositionally biased region" description="Polar residues" evidence="5">
    <location>
        <begin position="974"/>
        <end position="991"/>
    </location>
</feature>
<evidence type="ECO:0000313" key="7">
    <source>
        <dbReference type="EMBL" id="VDI01624.1"/>
    </source>
</evidence>
<dbReference type="Pfam" id="PF00400">
    <property type="entry name" value="WD40"/>
    <property type="match status" value="3"/>
</dbReference>
<keyword evidence="3" id="KW-0677">Repeat</keyword>
<feature type="compositionally biased region" description="Acidic residues" evidence="5">
    <location>
        <begin position="1054"/>
        <end position="1063"/>
    </location>
</feature>
<evidence type="ECO:0000256" key="5">
    <source>
        <dbReference type="SAM" id="MobiDB-lite"/>
    </source>
</evidence>
<dbReference type="PROSITE" id="PS50197">
    <property type="entry name" value="BEACH"/>
    <property type="match status" value="1"/>
</dbReference>
<feature type="domain" description="BEACH" evidence="6">
    <location>
        <begin position="326"/>
        <end position="601"/>
    </location>
</feature>
<dbReference type="SUPFAM" id="SSF50978">
    <property type="entry name" value="WD40 repeat-like"/>
    <property type="match status" value="1"/>
</dbReference>
<dbReference type="GO" id="GO:0035973">
    <property type="term" value="P:aggrephagy"/>
    <property type="evidence" value="ECO:0007669"/>
    <property type="project" value="TreeGrafter"/>
</dbReference>
<dbReference type="Proteomes" id="UP000596742">
    <property type="component" value="Unassembled WGS sequence"/>
</dbReference>
<dbReference type="PANTHER" id="PTHR44662:SF1">
    <property type="entry name" value="WD REPEAT-CONTAINING PROTEIN 81"/>
    <property type="match status" value="1"/>
</dbReference>
<dbReference type="InterPro" id="IPR011009">
    <property type="entry name" value="Kinase-like_dom_sf"/>
</dbReference>
<dbReference type="GO" id="GO:0005739">
    <property type="term" value="C:mitochondrion"/>
    <property type="evidence" value="ECO:0007669"/>
    <property type="project" value="TreeGrafter"/>
</dbReference>
<dbReference type="GO" id="GO:0035014">
    <property type="term" value="F:phosphatidylinositol 3-kinase regulator activity"/>
    <property type="evidence" value="ECO:0007669"/>
    <property type="project" value="TreeGrafter"/>
</dbReference>
<dbReference type="SMART" id="SM01026">
    <property type="entry name" value="Beach"/>
    <property type="match status" value="1"/>
</dbReference>
<dbReference type="InterPro" id="IPR036322">
    <property type="entry name" value="WD40_repeat_dom_sf"/>
</dbReference>
<feature type="repeat" description="WD" evidence="4">
    <location>
        <begin position="1586"/>
        <end position="1621"/>
    </location>
</feature>
<sequence length="1810" mass="207308">MLTEFRKVLNIPGNHIKWLSKTRTVCLVPDSWLQSAVERTLSAYRWNNELCLSDCDQYLALSKTTIPHPWKRISVKICQKSDELISGLPDGPLMHSPETSSSLHGHLSEINRDNYLNLWAKKHYDVQPKQTTSHKQLQKKCNVLQQYLERLYPEQMADLKTSRQSSVTHISPSPCSLQNILHVIKIYETDDAFYLIQPFVLHNIQNVIAFSPAVFKSSMTKPLFVLYQLLHLLNQLHKKGLILGNVSLHDVLCDEKLWIYTSDSKKILNSQNTDIFNDASNSHRIHSDQDHSDVSIVREYPMCSRLFCESDSLVEDARTFLQSDYTRKFSVHNLPTLVEDWVHKRITNFKYLMVLNHLAGRRMSDPNNHPILPWVMEFSSTEEEFDMRDLTKSKYRLTKGDNQLDLTFESHTFFKDNIHIPHHVSDILSDITYYVYKARRTPKSILCSHVRPKWVPNEYPLSMMRMYNWSPDECIPEFYTDPLIFSSIHEDLPDLELPVWCSTPEEFIVKHMEILESDKVSVNLHQWIDLTFGFKLSGIVAVKEKNINLQLVDDHKNITNHGVVQLFTEPHPYRITKQLANKPEPPKIAKNVLWSQMHGLEEAALPGDRRIGSFSQTAQRPETATVILPKYYDPLASLSQLEVLYNLTSHNMGQIPPKQQQEEENKLPDNAAHVMRDMYVFGCLMCELFLQPVLYMEESNAPLHKRWKLICKYCTENTALVPRSIQRAVEILLNMERYRFKPDTTDFTYPVITSAGMSPPTPSQLLCPSVSILPFPDYFPLMYETICKLKDIDRKLEKIGIESQSNLIEKQKLLKVTAREKVTVMQKYLEKIGGTLNEEGIELLLPHIEELFANEDTSVQAAWSLFNLLGLEIDSNQMKRQFLPYLVKLYHVDNPTPKYMKIYHKSFIVQLILRLGLDSFLSNFSTTLVEAVAGYKDYVFEDLYTEQSDMESFLEKNQLHLPVLKEENGKLGTSPGQSGTSLSENCNSNMRTPDDVDDIEDEIGDDGSRDLDNQSNSGESLNDAERVSLQSFDEDKRKDYEDKESVNSLSAANDYEDEEEEENILQFQVSEEVEEDEVSSGPDQEDKGRGCPDDQYPNKKPIITNMNNNGPGMHMIRSETDEFAKTMSDRTASEVVNIRDVSMETIKWLSHRIGPFLTAKYLSRNLLRMMVLCYLGEEQLMSIEDKEDKLKTSRYILGDRHAEKVIGSLMFIAQLYGEQVILLQYIPSIVDIVYVAKKRLTNKAEAGLVSSLVLLRHSIPLLSDTRLMDILKETIVKEILQQVIRVVSSPSHNFPSGSTMRTVICHKFIDVVYILGIRIGFEMTRQHMTKLLQNFFVCFNPVNDTQGDACNSPQTLKHVKSNASMDDYFCNIKIDDSTQEYTIGTPVSMMSFTKSLSPQISPLKRRQPHSLSTSSDDKDESSEATQGKDVKKEMEGVFNSELAMASYIPFCRIFGSIHMEKCLPNEDLIRQLCSQYDNTLGETNGVEETDTSTKTDETNVELLGNKIKLQQEKNQPALNFELMSIGPIHRNSKILSLDPELTKSADMEKHKRRHLRGNWLAYWEHELGLSERDTLFNFKQIKLQTFEGHNGSIKTLTTLDNENSFISSSKDRTVKLWSVKSCGDGVAKIRCHWTYREHKKSIYSIVFLESVRLVASCDSSVHIWDPFTQDIVRNLDSSRYSPVTAMASLPAPSTMVLTANTDSQLRFLDLRTVGYAHEYRCSTASAGLIRCMAVSPDSQWVAIGFSSGIMSLLNLTTGIMLGTWKAHEGEIIQMKAYSNNKFISCSYDQTVKVWNADDIKDVFILKGMLC</sequence>
<keyword evidence="2 4" id="KW-0853">WD repeat</keyword>
<feature type="compositionally biased region" description="Basic and acidic residues" evidence="5">
    <location>
        <begin position="1033"/>
        <end position="1045"/>
    </location>
</feature>
<dbReference type="Gene3D" id="1.10.1540.10">
    <property type="entry name" value="BEACH domain"/>
    <property type="match status" value="1"/>
</dbReference>
<dbReference type="OrthoDB" id="29306at2759"/>